<keyword evidence="1" id="KW-0175">Coiled coil</keyword>
<dbReference type="STRING" id="1255043.TVNIR_2344"/>
<dbReference type="EMBL" id="CP003989">
    <property type="protein sequence ID" value="AGA33987.1"/>
    <property type="molecule type" value="Genomic_DNA"/>
</dbReference>
<feature type="coiled-coil region" evidence="1">
    <location>
        <begin position="343"/>
        <end position="370"/>
    </location>
</feature>
<evidence type="ECO:0000313" key="4">
    <source>
        <dbReference type="Proteomes" id="UP000010809"/>
    </source>
</evidence>
<feature type="region of interest" description="Disordered" evidence="2">
    <location>
        <begin position="407"/>
        <end position="442"/>
    </location>
</feature>
<name>L0DYA7_THIND</name>
<reference evidence="3" key="1">
    <citation type="submission" date="2015-12" db="EMBL/GenBank/DDBJ databases">
        <authorList>
            <person name="Tikhonova T.V."/>
            <person name="Pavlov A.R."/>
            <person name="Beletsky A.V."/>
            <person name="Mardanov A.V."/>
            <person name="Sorokin D.Y."/>
            <person name="Ravin N.V."/>
            <person name="Popov V.O."/>
        </authorList>
    </citation>
    <scope>NUCLEOTIDE SEQUENCE</scope>
    <source>
        <strain evidence="3">DSM 14787</strain>
    </source>
</reference>
<proteinExistence type="predicted"/>
<dbReference type="Proteomes" id="UP000010809">
    <property type="component" value="Chromosome"/>
</dbReference>
<dbReference type="PATRIC" id="fig|1255043.3.peg.2366"/>
<accession>L0DYA7</accession>
<dbReference type="RefSeq" id="WP_015259107.1">
    <property type="nucleotide sequence ID" value="NC_019902.2"/>
</dbReference>
<evidence type="ECO:0000256" key="2">
    <source>
        <dbReference type="SAM" id="MobiDB-lite"/>
    </source>
</evidence>
<sequence>MHDSTQPGPPGFRQRICAWFGVLLLFLSGAGLNAGVLYTERELWAVGNLWEQTHAEWQAELARYDGRVAEIEASAMPQRQKDFLLRKEASYHRAESQRLAGKRDQVQQVLIHESNARAARSGHATREQIRATLGTPVTDPGHRGIRGDLDAGGGEITARHMQDVLKEMGLGHLPVRDSPGTLDIGGEFELCIHKGGLAPAAGSEYHHIRNNVDARNHEVYMSERMRNRVAGTKQAGTDFVEVQDHLKKASDGLFSSNAELVQHADRMQIMAKGTNKTLQMGDISDQELSTILQQHGVTDTPEQFRRRMAGIKEQRVVISDPAEAGKLRDVSRDVFATAESKTYTRAQTELDAKLAEANRVREQIRRVEAMSDRPETRARRDTLKRSLQTRERLIREEIVDSRSKMMATANANAETRVRATRGTAPETTRARPVDPGARVAGPETAATERLWTGASRAYAAFSLATDIVDVVNTVRAFEDYMNGEAPLSQVVRNALNVPPLSPIGTMLGTGERIGTSMADYVGASAEVRRANEGNLEAYLTQWEIRFRRAGMSAAEARTAVADAVLAGDLDALETRAQALRRAGQEIESPVLVVEEGVGPDGGAWYMWENAKDMGYGMAHGIADATHYLADIPVRMVTAWDHTDLEYDDTVAETEAQTRLFRALLNAGIDREQALIAVQVGGATLHRTARQARENLEAAREEQARLEDEQRRLEERIDSVLARIDILRWMYLNLRTDPMSPITLPRDTPDDFVVEVVIGLSGGFNQTINGIRHDLGNLTGHEPSIDVAYRISLPGAVEVEPGVWRAQLPAIPDSYPVTVEAEVTLAGFGEEYAGLQRTVYRSVSDAVLVRTAQESIAFEHDSYAFRDGDYERIQAVVEGADPDVAYSYFWSFGDQTAMTETPEWWFNAVLDQADQERYGEMTVALAHLATGSLLDQARASMRIEPRSGPVLLVNSLGGTVRQSYECSEIVYHDYSSPRRQEFRHEAQALQEQGYIEGHQIQGVGPPGYINLRHRYYCMPDGRFVRYGHRGGVDRDAAIRDVLARHGMDDDPDAFRERIRTLQIGAPKVDDEAELERLLSVQRALMDALTYVFENGAYRAGTKHGVWEQWDFSDGQPWIRRRTPWVNGEQHGLETLYIRGWTWGHIEWANDKRHGPARYYSKRIPGGIAESRTYVDDKAHGGFRWEEQRMRRAGTEVAETTGWIKMDEDKGVMEYYDADFILERRVDMR</sequence>
<gene>
    <name evidence="3" type="ordered locus">TVNIR_2344</name>
</gene>
<dbReference type="eggNOG" id="COG2849">
    <property type="taxonomic scope" value="Bacteria"/>
</dbReference>
<organism evidence="3 4">
    <name type="scientific">Thioalkalivibrio nitratireducens (strain DSM 14787 / UNIQEM 213 / ALEN2)</name>
    <dbReference type="NCBI Taxonomy" id="1255043"/>
    <lineage>
        <taxon>Bacteria</taxon>
        <taxon>Pseudomonadati</taxon>
        <taxon>Pseudomonadota</taxon>
        <taxon>Gammaproteobacteria</taxon>
        <taxon>Chromatiales</taxon>
        <taxon>Ectothiorhodospiraceae</taxon>
        <taxon>Thioalkalivibrio</taxon>
    </lineage>
</organism>
<dbReference type="AlphaFoldDB" id="L0DYA7"/>
<dbReference type="KEGG" id="tni:TVNIR_2344"/>
<keyword evidence="4" id="KW-1185">Reference proteome</keyword>
<dbReference type="Gene3D" id="2.20.110.10">
    <property type="entry name" value="Histone H3 K4-specific methyltransferase SET7/9 N-terminal domain"/>
    <property type="match status" value="1"/>
</dbReference>
<dbReference type="OrthoDB" id="5529408at2"/>
<evidence type="ECO:0000256" key="1">
    <source>
        <dbReference type="SAM" id="Coils"/>
    </source>
</evidence>
<evidence type="ECO:0000313" key="3">
    <source>
        <dbReference type="EMBL" id="AGA33987.1"/>
    </source>
</evidence>
<feature type="coiled-coil region" evidence="1">
    <location>
        <begin position="681"/>
        <end position="722"/>
    </location>
</feature>
<dbReference type="HOGENOM" id="CLU_268054_0_0_6"/>
<protein>
    <submittedName>
        <fullName evidence="3">Uncharacterized protein</fullName>
    </submittedName>
</protein>
<dbReference type="SUPFAM" id="SSF82185">
    <property type="entry name" value="Histone H3 K4-specific methyltransferase SET7/9 N-terminal domain"/>
    <property type="match status" value="1"/>
</dbReference>